<dbReference type="PANTHER" id="PTHR14226">
    <property type="entry name" value="NEUROPATHY TARGET ESTERASE/SWISS CHEESE D.MELANOGASTER"/>
    <property type="match status" value="1"/>
</dbReference>
<evidence type="ECO:0000256" key="5">
    <source>
        <dbReference type="SAM" id="SignalP"/>
    </source>
</evidence>
<dbReference type="AlphaFoldDB" id="A0A1Q6F6U4"/>
<evidence type="ECO:0000313" key="8">
    <source>
        <dbReference type="Proteomes" id="UP000187417"/>
    </source>
</evidence>
<evidence type="ECO:0000259" key="6">
    <source>
        <dbReference type="PROSITE" id="PS51635"/>
    </source>
</evidence>
<feature type="short sequence motif" description="DGA/G" evidence="4">
    <location>
        <begin position="214"/>
        <end position="216"/>
    </location>
</feature>
<feature type="short sequence motif" description="GXSXG" evidence="4">
    <location>
        <begin position="57"/>
        <end position="61"/>
    </location>
</feature>
<dbReference type="EMBL" id="MNQH01000026">
    <property type="protein sequence ID" value="OKY94585.1"/>
    <property type="molecule type" value="Genomic_DNA"/>
</dbReference>
<dbReference type="STRING" id="28117.BHV66_05315"/>
<feature type="active site" description="Nucleophile" evidence="4">
    <location>
        <position position="59"/>
    </location>
</feature>
<dbReference type="GO" id="GO:0016787">
    <property type="term" value="F:hydrolase activity"/>
    <property type="evidence" value="ECO:0007669"/>
    <property type="project" value="UniProtKB-UniRule"/>
</dbReference>
<name>A0A1Q6F6U4_9BACT</name>
<feature type="domain" description="PNPLA" evidence="6">
    <location>
        <begin position="26"/>
        <end position="227"/>
    </location>
</feature>
<feature type="chain" id="PRO_5011959716" evidence="5">
    <location>
        <begin position="22"/>
        <end position="765"/>
    </location>
</feature>
<dbReference type="Gene3D" id="3.40.1090.10">
    <property type="entry name" value="Cytosolic phospholipase A2 catalytic domain"/>
    <property type="match status" value="2"/>
</dbReference>
<gene>
    <name evidence="7" type="ORF">BHV66_05315</name>
</gene>
<feature type="short sequence motif" description="GXGXXG" evidence="4">
    <location>
        <begin position="30"/>
        <end position="35"/>
    </location>
</feature>
<keyword evidence="1 4" id="KW-0378">Hydrolase</keyword>
<evidence type="ECO:0000256" key="3">
    <source>
        <dbReference type="ARBA" id="ARBA00023098"/>
    </source>
</evidence>
<keyword evidence="3 4" id="KW-0443">Lipid metabolism</keyword>
<dbReference type="InterPro" id="IPR002641">
    <property type="entry name" value="PNPLA_dom"/>
</dbReference>
<sequence>MKRKFLSFLAAGMLFTLPAAAQSVGVVMSGGGAKGLYHIGVLQALEESGIPIDYVSGTSMGSIIAGMYAAGYSPEEMRRIVASGVVKQWVSGRIDPSYLPYYRRNTGTPIFLSIRLNMKDHPDDPNASRFRLPSYLISSNQIDLALADLFGPATTASRRDFDSLMVPFLCVASDMNTRRPVVLRKGDMGEAIRSSMSIPLAFKPMKIDTMLLYDGGIYDNFPWEPLDKEFHPDFLIGSKCTSGNNDITENSSLVDQAFSLAMNKTNYDMPEGRSLMINRAVNVSMLDFNSADSIIEAGYRDALAQIPALREKIHRIVTPEEIRTKRAAFREKCPPIIFDDYEFEGLTHAQTAYVRDVMRLDDTYDGRQRQMSFPEFRDDFFSVIGNDEFSVEYPKFRYDPLRERYSVKLKMSARENLRFLIGGNISSTAFNQAFIGFDYHTIRRVSQWAFAGIYIGPTYATGSLGGRTDFYLWKPFSLDYSYNFEVLNLRHGNFGNLTPIDNTKSVKNNQGFLSIGLTMPLTHNSLASLRFNGGQQAYRYDTAVPGTDPNTDLTRFSFFGTKLEIARNTLDKILYPRRGSEISLSGIYITGRERHKPAEFGRKRSFNAHREWFGAKFQWNRYFDLPGCKWFSFGFNIDAVWTTHPRFQTETATLMSLPAYQPVVHSQMAFMPDYRAKNFLAGGLMPTFDLLPNFFLRTGFYAMYRDNRGLPGEKMQYITEASFVYHTPIGPVSLSLTKYDLKSWHNMYLTFNFGYAIFAPSGHFY</sequence>
<keyword evidence="2 4" id="KW-0442">Lipid degradation</keyword>
<dbReference type="GO" id="GO:0016042">
    <property type="term" value="P:lipid catabolic process"/>
    <property type="evidence" value="ECO:0007669"/>
    <property type="project" value="UniProtKB-UniRule"/>
</dbReference>
<dbReference type="PROSITE" id="PS51635">
    <property type="entry name" value="PNPLA"/>
    <property type="match status" value="1"/>
</dbReference>
<evidence type="ECO:0000256" key="1">
    <source>
        <dbReference type="ARBA" id="ARBA00022801"/>
    </source>
</evidence>
<feature type="active site" description="Proton acceptor" evidence="4">
    <location>
        <position position="214"/>
    </location>
</feature>
<dbReference type="SUPFAM" id="SSF52151">
    <property type="entry name" value="FabD/lysophospholipase-like"/>
    <property type="match status" value="1"/>
</dbReference>
<dbReference type="CDD" id="cd07205">
    <property type="entry name" value="Pat_PNPLA6_PNPLA7_NTE1_like"/>
    <property type="match status" value="1"/>
</dbReference>
<dbReference type="InterPro" id="IPR050301">
    <property type="entry name" value="NTE"/>
</dbReference>
<keyword evidence="5" id="KW-0732">Signal</keyword>
<accession>A0A1Q6F6U4</accession>
<dbReference type="Proteomes" id="UP000187417">
    <property type="component" value="Unassembled WGS sequence"/>
</dbReference>
<organism evidence="7 8">
    <name type="scientific">Alistipes putredinis</name>
    <dbReference type="NCBI Taxonomy" id="28117"/>
    <lineage>
        <taxon>Bacteria</taxon>
        <taxon>Pseudomonadati</taxon>
        <taxon>Bacteroidota</taxon>
        <taxon>Bacteroidia</taxon>
        <taxon>Bacteroidales</taxon>
        <taxon>Rikenellaceae</taxon>
        <taxon>Alistipes</taxon>
    </lineage>
</organism>
<evidence type="ECO:0000256" key="2">
    <source>
        <dbReference type="ARBA" id="ARBA00022963"/>
    </source>
</evidence>
<protein>
    <submittedName>
        <fullName evidence="7">Phospholipase</fullName>
    </submittedName>
</protein>
<reference evidence="7 8" key="1">
    <citation type="journal article" date="2016" name="Nat. Biotechnol.">
        <title>Measurement of bacterial replication rates in microbial communities.</title>
        <authorList>
            <person name="Brown C.T."/>
            <person name="Olm M.R."/>
            <person name="Thomas B.C."/>
            <person name="Banfield J.F."/>
        </authorList>
    </citation>
    <scope>NUCLEOTIDE SEQUENCE [LARGE SCALE GENOMIC DNA]</scope>
    <source>
        <strain evidence="7">CAG:67_53_122</strain>
    </source>
</reference>
<feature type="signal peptide" evidence="5">
    <location>
        <begin position="1"/>
        <end position="21"/>
    </location>
</feature>
<dbReference type="RefSeq" id="WP_278339247.1">
    <property type="nucleotide sequence ID" value="NZ_CAMQOD010000021.1"/>
</dbReference>
<dbReference type="PANTHER" id="PTHR14226:SF29">
    <property type="entry name" value="NEUROPATHY TARGET ESTERASE SWS"/>
    <property type="match status" value="1"/>
</dbReference>
<evidence type="ECO:0000313" key="7">
    <source>
        <dbReference type="EMBL" id="OKY94585.1"/>
    </source>
</evidence>
<evidence type="ECO:0000256" key="4">
    <source>
        <dbReference type="PROSITE-ProRule" id="PRU01161"/>
    </source>
</evidence>
<dbReference type="Pfam" id="PF01734">
    <property type="entry name" value="Patatin"/>
    <property type="match status" value="1"/>
</dbReference>
<comment type="caution">
    <text evidence="7">The sequence shown here is derived from an EMBL/GenBank/DDBJ whole genome shotgun (WGS) entry which is preliminary data.</text>
</comment>
<proteinExistence type="predicted"/>
<dbReference type="InterPro" id="IPR016035">
    <property type="entry name" value="Acyl_Trfase/lysoPLipase"/>
</dbReference>